<sequence length="90" mass="9877">MVSQYLSGLAVFLPSPLEPWHRLQRHILTKRYATADLRTVYSLNPNNPVIPDTALSKVLFRCTDTVGTIAGNSYCIVGCGVVGDNLVDDQ</sequence>
<evidence type="ECO:0000313" key="1">
    <source>
        <dbReference type="EMBL" id="CAI6087890.1"/>
    </source>
</evidence>
<dbReference type="Proteomes" id="UP001160390">
    <property type="component" value="Unassembled WGS sequence"/>
</dbReference>
<comment type="caution">
    <text evidence="1">The sequence shown here is derived from an EMBL/GenBank/DDBJ whole genome shotgun (WGS) entry which is preliminary data.</text>
</comment>
<name>A0AA35M0H3_9HYPO</name>
<dbReference type="AlphaFoldDB" id="A0AA35M0H3"/>
<protein>
    <submittedName>
        <fullName evidence="1">Uncharacterized protein</fullName>
    </submittedName>
</protein>
<feature type="non-terminal residue" evidence="1">
    <location>
        <position position="90"/>
    </location>
</feature>
<proteinExistence type="predicted"/>
<organism evidence="1 2">
    <name type="scientific">Clonostachys chloroleuca</name>
    <dbReference type="NCBI Taxonomy" id="1926264"/>
    <lineage>
        <taxon>Eukaryota</taxon>
        <taxon>Fungi</taxon>
        <taxon>Dikarya</taxon>
        <taxon>Ascomycota</taxon>
        <taxon>Pezizomycotina</taxon>
        <taxon>Sordariomycetes</taxon>
        <taxon>Hypocreomycetidae</taxon>
        <taxon>Hypocreales</taxon>
        <taxon>Bionectriaceae</taxon>
        <taxon>Clonostachys</taxon>
    </lineage>
</organism>
<dbReference type="EMBL" id="CABFNP030000802">
    <property type="protein sequence ID" value="CAI6087890.1"/>
    <property type="molecule type" value="Genomic_DNA"/>
</dbReference>
<reference evidence="1" key="1">
    <citation type="submission" date="2023-01" db="EMBL/GenBank/DDBJ databases">
        <authorList>
            <person name="Piombo E."/>
        </authorList>
    </citation>
    <scope>NUCLEOTIDE SEQUENCE</scope>
</reference>
<gene>
    <name evidence="1" type="ORF">CCHLO57077_00019645</name>
</gene>
<keyword evidence="2" id="KW-1185">Reference proteome</keyword>
<accession>A0AA35M0H3</accession>
<evidence type="ECO:0000313" key="2">
    <source>
        <dbReference type="Proteomes" id="UP001160390"/>
    </source>
</evidence>